<dbReference type="RefSeq" id="WP_164358496.1">
    <property type="nucleotide sequence ID" value="NZ_JAAGME010001213.1"/>
</dbReference>
<accession>A0A6N9VF56</accession>
<gene>
    <name evidence="1" type="ORF">G3I39_28880</name>
</gene>
<sequence>ARAWERADRDPSLLYRGNRLAAVRERAASAPASAVEPESVLGEFVDASWRQERRVRRRAGTAVAFLMALLLL</sequence>
<dbReference type="AlphaFoldDB" id="A0A6N9VF56"/>
<reference evidence="1 2" key="1">
    <citation type="submission" date="2020-01" db="EMBL/GenBank/DDBJ databases">
        <title>Insect and environment-associated Actinomycetes.</title>
        <authorList>
            <person name="Currrie C."/>
            <person name="Chevrette M."/>
            <person name="Carlson C."/>
            <person name="Stubbendieck R."/>
            <person name="Wendt-Pienkowski E."/>
        </authorList>
    </citation>
    <scope>NUCLEOTIDE SEQUENCE [LARGE SCALE GENOMIC DNA]</scope>
    <source>
        <strain evidence="1 2">SID14438</strain>
    </source>
</reference>
<comment type="caution">
    <text evidence="1">The sequence shown here is derived from an EMBL/GenBank/DDBJ whole genome shotgun (WGS) entry which is preliminary data.</text>
</comment>
<evidence type="ECO:0000313" key="2">
    <source>
        <dbReference type="Proteomes" id="UP000471648"/>
    </source>
</evidence>
<dbReference type="EMBL" id="JAAGME010001213">
    <property type="protein sequence ID" value="NEB71047.1"/>
    <property type="molecule type" value="Genomic_DNA"/>
</dbReference>
<evidence type="ECO:0000313" key="1">
    <source>
        <dbReference type="EMBL" id="NEB71047.1"/>
    </source>
</evidence>
<dbReference type="Proteomes" id="UP000471648">
    <property type="component" value="Unassembled WGS sequence"/>
</dbReference>
<protein>
    <submittedName>
        <fullName evidence="1">Uncharacterized protein</fullName>
    </submittedName>
</protein>
<proteinExistence type="predicted"/>
<organism evidence="1 2">
    <name type="scientific">Streptomyces microflavus</name>
    <name type="common">Streptomyces lipmanii</name>
    <dbReference type="NCBI Taxonomy" id="1919"/>
    <lineage>
        <taxon>Bacteria</taxon>
        <taxon>Bacillati</taxon>
        <taxon>Actinomycetota</taxon>
        <taxon>Actinomycetes</taxon>
        <taxon>Kitasatosporales</taxon>
        <taxon>Streptomycetaceae</taxon>
        <taxon>Streptomyces</taxon>
    </lineage>
</organism>
<feature type="non-terminal residue" evidence="1">
    <location>
        <position position="1"/>
    </location>
</feature>
<feature type="non-terminal residue" evidence="1">
    <location>
        <position position="72"/>
    </location>
</feature>
<name>A0A6N9VF56_STRMI</name>